<feature type="transmembrane region" description="Helical" evidence="1">
    <location>
        <begin position="46"/>
        <end position="62"/>
    </location>
</feature>
<feature type="transmembrane region" description="Helical" evidence="1">
    <location>
        <begin position="452"/>
        <end position="470"/>
    </location>
</feature>
<feature type="transmembrane region" description="Helical" evidence="1">
    <location>
        <begin position="74"/>
        <end position="95"/>
    </location>
</feature>
<keyword evidence="1" id="KW-0812">Transmembrane</keyword>
<dbReference type="NCBIfam" id="TIGR02123">
    <property type="entry name" value="TRAP_fused"/>
    <property type="match status" value="1"/>
</dbReference>
<feature type="transmembrane region" description="Helical" evidence="1">
    <location>
        <begin position="608"/>
        <end position="630"/>
    </location>
</feature>
<feature type="transmembrane region" description="Helical" evidence="1">
    <location>
        <begin position="354"/>
        <end position="373"/>
    </location>
</feature>
<feature type="transmembrane region" description="Helical" evidence="1">
    <location>
        <begin position="21"/>
        <end position="40"/>
    </location>
</feature>
<comment type="caution">
    <text evidence="3">The sequence shown here is derived from an EMBL/GenBank/DDBJ whole genome shotgun (WGS) entry which is preliminary data.</text>
</comment>
<name>M0A4F5_9EURY</name>
<gene>
    <name evidence="3" type="ORF">C483_05753</name>
</gene>
<proteinExistence type="predicted"/>
<dbReference type="PANTHER" id="PTHR43849">
    <property type="entry name" value="BLL3936 PROTEIN"/>
    <property type="match status" value="1"/>
</dbReference>
<evidence type="ECO:0000313" key="3">
    <source>
        <dbReference type="EMBL" id="ELY93444.1"/>
    </source>
</evidence>
<dbReference type="InterPro" id="IPR010656">
    <property type="entry name" value="DctM"/>
</dbReference>
<feature type="transmembrane region" description="Helical" evidence="1">
    <location>
        <begin position="182"/>
        <end position="206"/>
    </location>
</feature>
<feature type="transmembrane region" description="Helical" evidence="1">
    <location>
        <begin position="139"/>
        <end position="162"/>
    </location>
</feature>
<protein>
    <submittedName>
        <fullName evidence="3">TRAP transporter 4TM/12TM fusion protein</fullName>
    </submittedName>
</protein>
<feature type="transmembrane region" description="Helical" evidence="1">
    <location>
        <begin position="543"/>
        <end position="564"/>
    </location>
</feature>
<feature type="transmembrane region" description="Helical" evidence="1">
    <location>
        <begin position="115"/>
        <end position="132"/>
    </location>
</feature>
<feature type="transmembrane region" description="Helical" evidence="1">
    <location>
        <begin position="576"/>
        <end position="596"/>
    </location>
</feature>
<dbReference type="Pfam" id="PF06808">
    <property type="entry name" value="DctM"/>
    <property type="match status" value="1"/>
</dbReference>
<dbReference type="AlphaFoldDB" id="M0A4F5"/>
<dbReference type="STRING" id="1227493.C483_05753"/>
<feature type="transmembrane region" description="Helical" evidence="1">
    <location>
        <begin position="379"/>
        <end position="401"/>
    </location>
</feature>
<evidence type="ECO:0000259" key="2">
    <source>
        <dbReference type="Pfam" id="PF06808"/>
    </source>
</evidence>
<dbReference type="InterPro" id="IPR011853">
    <property type="entry name" value="TRAP_DctM-Dct_fused"/>
</dbReference>
<keyword evidence="1" id="KW-0472">Membrane</keyword>
<feature type="transmembrane region" description="Helical" evidence="1">
    <location>
        <begin position="642"/>
        <end position="672"/>
    </location>
</feature>
<keyword evidence="1" id="KW-1133">Transmembrane helix</keyword>
<dbReference type="OrthoDB" id="371890at2157"/>
<feature type="domain" description="TRAP C4-dicarboxylate transport system permease DctM subunit" evidence="2">
    <location>
        <begin position="121"/>
        <end position="598"/>
    </location>
</feature>
<keyword evidence="4" id="KW-1185">Reference proteome</keyword>
<dbReference type="PANTHER" id="PTHR43849:SF2">
    <property type="entry name" value="BLL3936 PROTEIN"/>
    <property type="match status" value="1"/>
</dbReference>
<feature type="transmembrane region" description="Helical" evidence="1">
    <location>
        <begin position="482"/>
        <end position="508"/>
    </location>
</feature>
<organism evidence="3 4">
    <name type="scientific">Natrialba hulunbeirensis JCM 10989</name>
    <dbReference type="NCBI Taxonomy" id="1227493"/>
    <lineage>
        <taxon>Archaea</taxon>
        <taxon>Methanobacteriati</taxon>
        <taxon>Methanobacteriota</taxon>
        <taxon>Stenosarchaea group</taxon>
        <taxon>Halobacteria</taxon>
        <taxon>Halobacteriales</taxon>
        <taxon>Natrialbaceae</taxon>
        <taxon>Natrialba</taxon>
    </lineage>
</organism>
<dbReference type="EMBL" id="AOIM01000014">
    <property type="protein sequence ID" value="ELY93444.1"/>
    <property type="molecule type" value="Genomic_DNA"/>
</dbReference>
<dbReference type="PATRIC" id="fig|1227493.4.peg.1123"/>
<reference evidence="3 4" key="1">
    <citation type="journal article" date="2014" name="PLoS Genet.">
        <title>Phylogenetically driven sequencing of extremely halophilic archaea reveals strategies for static and dynamic osmo-response.</title>
        <authorList>
            <person name="Becker E.A."/>
            <person name="Seitzer P.M."/>
            <person name="Tritt A."/>
            <person name="Larsen D."/>
            <person name="Krusor M."/>
            <person name="Yao A.I."/>
            <person name="Wu D."/>
            <person name="Madern D."/>
            <person name="Eisen J.A."/>
            <person name="Darling A.E."/>
            <person name="Facciotti M.T."/>
        </authorList>
    </citation>
    <scope>NUCLEOTIDE SEQUENCE [LARGE SCALE GENOMIC DNA]</scope>
    <source>
        <strain evidence="3 4">JCM 10989</strain>
    </source>
</reference>
<dbReference type="Proteomes" id="UP000011519">
    <property type="component" value="Unassembled WGS sequence"/>
</dbReference>
<evidence type="ECO:0000313" key="4">
    <source>
        <dbReference type="Proteomes" id="UP000011519"/>
    </source>
</evidence>
<feature type="transmembrane region" description="Helical" evidence="1">
    <location>
        <begin position="515"/>
        <end position="531"/>
    </location>
</feature>
<accession>M0A4F5</accession>
<feature type="transmembrane region" description="Helical" evidence="1">
    <location>
        <begin position="307"/>
        <end position="327"/>
    </location>
</feature>
<evidence type="ECO:0000256" key="1">
    <source>
        <dbReference type="SAM" id="Phobius"/>
    </source>
</evidence>
<dbReference type="RefSeq" id="WP_006652391.1">
    <property type="nucleotide sequence ID" value="NZ_AOIM01000014.1"/>
</dbReference>
<sequence>MSTNTKSLTDFQDTTIRSINNAITVGAVIFWVAILVWAYTQSMTRARFAVVFLGGILFLYILNEATESIADEDYIDLLILAACASVMIVACAYLFTNFEDVYINRQGWALEHEYHLAWMVVAVILYLTWRSYGKVFLGLVGGAMLYALFGQVTPGIFSHAGINSEYMLQVLITDLAGFFGSLTQLTAALIAPFLLYAGLLFAYGAFDLILRMAIVSAKYIESGVAQTAVLASAIIGSVNGSYAANAGMTGSFTIPTMMDSGLRPRTAAAIEGTASTSGQVLPPVMGASAFVMASFLGIAYVDVIVAGLLPAAILVASIVVAVHYTSIREVSSQDLEFDDLFEERLSRTDKIVEGIRFGIPFAVLITMLGVLQWTVPTSAFWTVISMVVLGIGTPVLQSLYLTATGKESTKVQLDDSWSTGSIRPAFRSVREYRVVDAFVTEFWNTVGGFRRGAIILAPIAIILAAVNGVVDLLMVTGVPSKIALMLMDISGGVLLIAVILGMLVCVVMGVGMPTVAAYVITSTLVAPAFVNDFGVPELAAHYMVFYAAVMAGVTPPVAIAVVVASGIAESNFWETCATAMTIAAPLFVLPLSFIYHPEIVSTEIGTQSLIAASAILLGAITMIYGLNYPFRLDRRYKIPIRFGLFWLGAFIMVYPDLIGQLAGIAIFVAIFFTEKYVSSDQPVPGGSSTSR</sequence>